<comment type="caution">
    <text evidence="11">The sequence shown here is derived from an EMBL/GenBank/DDBJ whole genome shotgun (WGS) entry which is preliminary data.</text>
</comment>
<evidence type="ECO:0000256" key="3">
    <source>
        <dbReference type="ARBA" id="ARBA00022692"/>
    </source>
</evidence>
<dbReference type="InterPro" id="IPR050119">
    <property type="entry name" value="CCR1-9-like"/>
</dbReference>
<dbReference type="EMBL" id="JAHDVG010000474">
    <property type="protein sequence ID" value="KAH1177277.1"/>
    <property type="molecule type" value="Genomic_DNA"/>
</dbReference>
<dbReference type="Proteomes" id="UP000827986">
    <property type="component" value="Unassembled WGS sequence"/>
</dbReference>
<feature type="transmembrane region" description="Helical" evidence="9">
    <location>
        <begin position="33"/>
        <end position="53"/>
    </location>
</feature>
<evidence type="ECO:0000313" key="11">
    <source>
        <dbReference type="EMBL" id="KAH1177277.1"/>
    </source>
</evidence>
<dbReference type="GO" id="GO:0007204">
    <property type="term" value="P:positive regulation of cytosolic calcium ion concentration"/>
    <property type="evidence" value="ECO:0007669"/>
    <property type="project" value="TreeGrafter"/>
</dbReference>
<dbReference type="SUPFAM" id="SSF81321">
    <property type="entry name" value="Family A G protein-coupled receptor-like"/>
    <property type="match status" value="1"/>
</dbReference>
<comment type="subcellular location">
    <subcellularLocation>
        <location evidence="1">Cell membrane</location>
        <topology evidence="1">Multi-pass membrane protein</topology>
    </subcellularLocation>
</comment>
<dbReference type="PANTHER" id="PTHR10489">
    <property type="entry name" value="CELL ADHESION MOLECULE"/>
    <property type="match status" value="1"/>
</dbReference>
<dbReference type="GO" id="GO:0019722">
    <property type="term" value="P:calcium-mediated signaling"/>
    <property type="evidence" value="ECO:0007669"/>
    <property type="project" value="TreeGrafter"/>
</dbReference>
<dbReference type="AlphaFoldDB" id="A0A9D3XC56"/>
<keyword evidence="2" id="KW-1003">Cell membrane</keyword>
<name>A0A9D3XC56_9SAUR</name>
<dbReference type="InterPro" id="IPR017452">
    <property type="entry name" value="GPCR_Rhodpsn_7TM"/>
</dbReference>
<keyword evidence="3 9" id="KW-0812">Transmembrane</keyword>
<feature type="domain" description="G-protein coupled receptors family 1 profile" evidence="10">
    <location>
        <begin position="44"/>
        <end position="80"/>
    </location>
</feature>
<evidence type="ECO:0000256" key="7">
    <source>
        <dbReference type="ARBA" id="ARBA00023170"/>
    </source>
</evidence>
<organism evidence="11 12">
    <name type="scientific">Mauremys mutica</name>
    <name type="common">yellowpond turtle</name>
    <dbReference type="NCBI Taxonomy" id="74926"/>
    <lineage>
        <taxon>Eukaryota</taxon>
        <taxon>Metazoa</taxon>
        <taxon>Chordata</taxon>
        <taxon>Craniata</taxon>
        <taxon>Vertebrata</taxon>
        <taxon>Euteleostomi</taxon>
        <taxon>Archelosauria</taxon>
        <taxon>Testudinata</taxon>
        <taxon>Testudines</taxon>
        <taxon>Cryptodira</taxon>
        <taxon>Durocryptodira</taxon>
        <taxon>Testudinoidea</taxon>
        <taxon>Geoemydidae</taxon>
        <taxon>Geoemydinae</taxon>
        <taxon>Mauremys</taxon>
    </lineage>
</organism>
<dbReference type="PANTHER" id="PTHR10489:SF686">
    <property type="entry name" value="C-C CHEMOKINE RECEPTOR TYPE 5"/>
    <property type="match status" value="1"/>
</dbReference>
<evidence type="ECO:0000256" key="6">
    <source>
        <dbReference type="ARBA" id="ARBA00023136"/>
    </source>
</evidence>
<dbReference type="GO" id="GO:0019957">
    <property type="term" value="F:C-C chemokine binding"/>
    <property type="evidence" value="ECO:0007669"/>
    <property type="project" value="TreeGrafter"/>
</dbReference>
<dbReference type="Gene3D" id="1.20.1070.10">
    <property type="entry name" value="Rhodopsin 7-helix transmembrane proteins"/>
    <property type="match status" value="1"/>
</dbReference>
<dbReference type="GO" id="GO:0060326">
    <property type="term" value="P:cell chemotaxis"/>
    <property type="evidence" value="ECO:0007669"/>
    <property type="project" value="TreeGrafter"/>
</dbReference>
<dbReference type="Pfam" id="PF00001">
    <property type="entry name" value="7tm_1"/>
    <property type="match status" value="1"/>
</dbReference>
<evidence type="ECO:0000256" key="9">
    <source>
        <dbReference type="SAM" id="Phobius"/>
    </source>
</evidence>
<proteinExistence type="predicted"/>
<keyword evidence="12" id="KW-1185">Reference proteome</keyword>
<keyword evidence="5" id="KW-0297">G-protein coupled receptor</keyword>
<protein>
    <recommendedName>
        <fullName evidence="10">G-protein coupled receptors family 1 profile domain-containing protein</fullName>
    </recommendedName>
</protein>
<keyword evidence="8" id="KW-0807">Transducer</keyword>
<sequence>MEIQTTTYYYDQDGAAPCSNDVKHFASHFLPPLYSLVLIFGLVGNVLVVLILIKYKKLRSMTDIYLLNLAISDLLFILSLPFWAYYAARQEDLLNHHEKEVLDKQGNKSLCTFLLRDMTDLLLTRIAANRPMLLTKACFLVINHLFLHMNQCENFFQKQEFLHPSGIQAKLKRSAGFIWDLEMFTQLES</sequence>
<evidence type="ECO:0000256" key="8">
    <source>
        <dbReference type="ARBA" id="ARBA00023224"/>
    </source>
</evidence>
<evidence type="ECO:0000313" key="12">
    <source>
        <dbReference type="Proteomes" id="UP000827986"/>
    </source>
</evidence>
<accession>A0A9D3XC56</accession>
<dbReference type="PRINTS" id="PR00237">
    <property type="entry name" value="GPCRRHODOPSN"/>
</dbReference>
<dbReference type="PROSITE" id="PS50262">
    <property type="entry name" value="G_PROTEIN_RECEP_F1_2"/>
    <property type="match status" value="1"/>
</dbReference>
<evidence type="ECO:0000256" key="2">
    <source>
        <dbReference type="ARBA" id="ARBA00022475"/>
    </source>
</evidence>
<feature type="transmembrane region" description="Helical" evidence="9">
    <location>
        <begin position="65"/>
        <end position="86"/>
    </location>
</feature>
<evidence type="ECO:0000256" key="1">
    <source>
        <dbReference type="ARBA" id="ARBA00004651"/>
    </source>
</evidence>
<evidence type="ECO:0000256" key="5">
    <source>
        <dbReference type="ARBA" id="ARBA00023040"/>
    </source>
</evidence>
<dbReference type="GO" id="GO:0006955">
    <property type="term" value="P:immune response"/>
    <property type="evidence" value="ECO:0007669"/>
    <property type="project" value="TreeGrafter"/>
</dbReference>
<evidence type="ECO:0000256" key="4">
    <source>
        <dbReference type="ARBA" id="ARBA00022989"/>
    </source>
</evidence>
<gene>
    <name evidence="11" type="ORF">KIL84_010979</name>
</gene>
<dbReference type="GO" id="GO:0016493">
    <property type="term" value="F:C-C chemokine receptor activity"/>
    <property type="evidence" value="ECO:0007669"/>
    <property type="project" value="TreeGrafter"/>
</dbReference>
<evidence type="ECO:0000259" key="10">
    <source>
        <dbReference type="PROSITE" id="PS50262"/>
    </source>
</evidence>
<keyword evidence="4 9" id="KW-1133">Transmembrane helix</keyword>
<keyword evidence="6 9" id="KW-0472">Membrane</keyword>
<dbReference type="PRINTS" id="PR00657">
    <property type="entry name" value="CCCHEMOKINER"/>
</dbReference>
<dbReference type="GO" id="GO:0009897">
    <property type="term" value="C:external side of plasma membrane"/>
    <property type="evidence" value="ECO:0007669"/>
    <property type="project" value="TreeGrafter"/>
</dbReference>
<dbReference type="InterPro" id="IPR000355">
    <property type="entry name" value="Chemokine_rcpt"/>
</dbReference>
<dbReference type="InterPro" id="IPR000276">
    <property type="entry name" value="GPCR_Rhodpsn"/>
</dbReference>
<keyword evidence="7" id="KW-0675">Receptor</keyword>
<reference evidence="11" key="1">
    <citation type="submission" date="2021-09" db="EMBL/GenBank/DDBJ databases">
        <title>The genome of Mauremys mutica provides insights into the evolution of semi-aquatic lifestyle.</title>
        <authorList>
            <person name="Gong S."/>
            <person name="Gao Y."/>
        </authorList>
    </citation>
    <scope>NUCLEOTIDE SEQUENCE</scope>
    <source>
        <strain evidence="11">MM-2020</strain>
        <tissue evidence="11">Muscle</tissue>
    </source>
</reference>